<evidence type="ECO:0000256" key="1">
    <source>
        <dbReference type="SAM" id="Phobius"/>
    </source>
</evidence>
<dbReference type="EMBL" id="MJUW02000082">
    <property type="protein sequence ID" value="OQD45564.1"/>
    <property type="molecule type" value="Genomic_DNA"/>
</dbReference>
<keyword evidence="1" id="KW-1133">Transmembrane helix</keyword>
<proteinExistence type="predicted"/>
<protein>
    <submittedName>
        <fullName evidence="2">Uncharacterized protein</fullName>
    </submittedName>
</protein>
<feature type="transmembrane region" description="Helical" evidence="1">
    <location>
        <begin position="168"/>
        <end position="188"/>
    </location>
</feature>
<reference evidence="2 3" key="1">
    <citation type="journal article" date="2016" name="Genome Announc.">
        <title>Draft Genome Sequence of the Anaerobic Ammonium-Oxidizing Bacterium 'Candidatus Brocadia sp. 40'.</title>
        <authorList>
            <person name="Ali M."/>
            <person name="Haroon M.F."/>
            <person name="Narita Y."/>
            <person name="Zhang L."/>
            <person name="Rangel Shaw D."/>
            <person name="Okabe S."/>
            <person name="Saikaly P.E."/>
        </authorList>
    </citation>
    <scope>NUCLEOTIDE SEQUENCE [LARGE SCALE GENOMIC DNA]</scope>
    <source>
        <strain evidence="2 3">40</strain>
    </source>
</reference>
<organism evidence="2 3">
    <name type="scientific">Candidatus Brocadia sapporoensis</name>
    <dbReference type="NCBI Taxonomy" id="392547"/>
    <lineage>
        <taxon>Bacteria</taxon>
        <taxon>Pseudomonadati</taxon>
        <taxon>Planctomycetota</taxon>
        <taxon>Candidatus Brocadiia</taxon>
        <taxon>Candidatus Brocadiales</taxon>
        <taxon>Candidatus Brocadiaceae</taxon>
        <taxon>Candidatus Brocadia</taxon>
    </lineage>
</organism>
<keyword evidence="1" id="KW-0812">Transmembrane</keyword>
<dbReference type="AlphaFoldDB" id="A0A1V6LZG2"/>
<keyword evidence="3" id="KW-1185">Reference proteome</keyword>
<evidence type="ECO:0000313" key="3">
    <source>
        <dbReference type="Proteomes" id="UP000242219"/>
    </source>
</evidence>
<accession>A0A1V6LZG2</accession>
<evidence type="ECO:0000313" key="2">
    <source>
        <dbReference type="EMBL" id="OQD45564.1"/>
    </source>
</evidence>
<sequence length="212" mass="23575">MPASLTGMVLVGGNMGKDSVLGFDPLNWMKVSKEGEKSVPAGEVHAADQNDTRVVQVSGSRVTAKQQIPSPVIGNKAPHIPKQLKLPDAIDNRADGVSVQKQKVVIGRRHENPSAEKTKSMPQNTEGIFQEPVHYVEPAMPASRRIHPIQRNEWKINRLPFTLSSEQISTYIIIAYTALLLVLGYFVYNDLSKRTSRIEARLFVIEKALRLK</sequence>
<name>A0A1V6LZG2_9BACT</name>
<gene>
    <name evidence="2" type="ORF">BIY37_07605</name>
</gene>
<comment type="caution">
    <text evidence="2">The sequence shown here is derived from an EMBL/GenBank/DDBJ whole genome shotgun (WGS) entry which is preliminary data.</text>
</comment>
<keyword evidence="1" id="KW-0472">Membrane</keyword>
<dbReference type="Proteomes" id="UP000242219">
    <property type="component" value="Unassembled WGS sequence"/>
</dbReference>